<reference evidence="1" key="1">
    <citation type="submission" date="2014-09" db="EMBL/GenBank/DDBJ databases">
        <authorList>
            <person name="Magalhaes I.L.F."/>
            <person name="Oliveira U."/>
            <person name="Santos F.R."/>
            <person name="Vidigal T.H.D.A."/>
            <person name="Brescovit A.D."/>
            <person name="Santos A.J."/>
        </authorList>
    </citation>
    <scope>NUCLEOTIDE SEQUENCE</scope>
    <source>
        <tissue evidence="1">Shoot tissue taken approximately 20 cm above the soil surface</tissue>
    </source>
</reference>
<proteinExistence type="predicted"/>
<accession>A0A0A8YPU6</accession>
<dbReference type="AlphaFoldDB" id="A0A0A8YPU6"/>
<reference evidence="1" key="2">
    <citation type="journal article" date="2015" name="Data Brief">
        <title>Shoot transcriptome of the giant reed, Arundo donax.</title>
        <authorList>
            <person name="Barrero R.A."/>
            <person name="Guerrero F.D."/>
            <person name="Moolhuijzen P."/>
            <person name="Goolsby J.A."/>
            <person name="Tidwell J."/>
            <person name="Bellgard S.E."/>
            <person name="Bellgard M.I."/>
        </authorList>
    </citation>
    <scope>NUCLEOTIDE SEQUENCE</scope>
    <source>
        <tissue evidence="1">Shoot tissue taken approximately 20 cm above the soil surface</tissue>
    </source>
</reference>
<sequence length="36" mass="3869">MNGNAPTDARPFPLNDRPLSPLFCAVKRSSSVPLLS</sequence>
<protein>
    <submittedName>
        <fullName evidence="1">Uncharacterized protein</fullName>
    </submittedName>
</protein>
<name>A0A0A8YPU6_ARUDO</name>
<dbReference type="EMBL" id="GBRH01270102">
    <property type="protein sequence ID" value="JAD27793.1"/>
    <property type="molecule type" value="Transcribed_RNA"/>
</dbReference>
<organism evidence="1">
    <name type="scientific">Arundo donax</name>
    <name type="common">Giant reed</name>
    <name type="synonym">Donax arundinaceus</name>
    <dbReference type="NCBI Taxonomy" id="35708"/>
    <lineage>
        <taxon>Eukaryota</taxon>
        <taxon>Viridiplantae</taxon>
        <taxon>Streptophyta</taxon>
        <taxon>Embryophyta</taxon>
        <taxon>Tracheophyta</taxon>
        <taxon>Spermatophyta</taxon>
        <taxon>Magnoliopsida</taxon>
        <taxon>Liliopsida</taxon>
        <taxon>Poales</taxon>
        <taxon>Poaceae</taxon>
        <taxon>PACMAD clade</taxon>
        <taxon>Arundinoideae</taxon>
        <taxon>Arundineae</taxon>
        <taxon>Arundo</taxon>
    </lineage>
</organism>
<evidence type="ECO:0000313" key="1">
    <source>
        <dbReference type="EMBL" id="JAD27793.1"/>
    </source>
</evidence>